<dbReference type="GO" id="GO:0004049">
    <property type="term" value="F:anthranilate synthase activity"/>
    <property type="evidence" value="ECO:0007669"/>
    <property type="project" value="UniProtKB-EC"/>
</dbReference>
<accession>J7F7L6</accession>
<dbReference type="FunFam" id="3.40.50.880:FF:000003">
    <property type="entry name" value="Anthranilate synthase component II"/>
    <property type="match status" value="1"/>
</dbReference>
<protein>
    <recommendedName>
        <fullName evidence="4">Anthranilate synthase component 2</fullName>
        <ecNumber evidence="3">4.1.3.27</ecNumber>
    </recommendedName>
    <alternativeName>
        <fullName evidence="7">Anthranilate synthase, glutamine amidotransferase component</fullName>
    </alternativeName>
</protein>
<keyword evidence="5" id="KW-0822">Tryptophan biosynthesis</keyword>
<keyword evidence="5" id="KW-0028">Amino-acid biosynthesis</keyword>
<reference evidence="9" key="1">
    <citation type="journal article" date="2012" name="Mol. Phylogenet. Evol.">
        <title>Relative rates of evolution among the three genetic compartments of the red alga Porphyra differ from those of green plants and do not correlate with genome architecture.</title>
        <authorList>
            <person name="Smith D.R."/>
            <person name="Hua J."/>
            <person name="Lee R.W."/>
            <person name="Keeling P.J."/>
        </authorList>
    </citation>
    <scope>NUCLEOTIDE SEQUENCE</scope>
</reference>
<evidence type="ECO:0000256" key="4">
    <source>
        <dbReference type="ARBA" id="ARBA00020654"/>
    </source>
</evidence>
<sequence>MILIIDNYDSFTYNLAQCVGELGHDVLVCRNDEIDLVKIKKLNPKKIIISPGPGKPTESGISLDIISSLAEYIPILGVCLGHQSIGYINGGSIIKVPQIMHGKTSQIYHDREDLFINLPNPFIATRYHSLIIDRSDFPINLNITAWTDNNIIMACRHKKYKMLRGIQFHPESLWTVCGQQLLKNFLDSD</sequence>
<dbReference type="GO" id="GO:0005829">
    <property type="term" value="C:cytosol"/>
    <property type="evidence" value="ECO:0007669"/>
    <property type="project" value="TreeGrafter"/>
</dbReference>
<dbReference type="InterPro" id="IPR017926">
    <property type="entry name" value="GATASE"/>
</dbReference>
<evidence type="ECO:0000256" key="5">
    <source>
        <dbReference type="ARBA" id="ARBA00022822"/>
    </source>
</evidence>
<geneLocation type="plastid" evidence="9"/>
<keyword evidence="5" id="KW-0057">Aromatic amino acid biosynthesis</keyword>
<comment type="subunit">
    <text evidence="2">Tetramer of two components I and two components II.</text>
</comment>
<dbReference type="EC" id="4.1.3.27" evidence="3"/>
<keyword evidence="11" id="KW-1185">Reference proteome</keyword>
<dbReference type="PRINTS" id="PR00099">
    <property type="entry name" value="CPSGATASE"/>
</dbReference>
<dbReference type="PROSITE" id="PS51273">
    <property type="entry name" value="GATASE_TYPE_1"/>
    <property type="match status" value="1"/>
</dbReference>
<evidence type="ECO:0000313" key="10">
    <source>
        <dbReference type="EMBL" id="ASN78834.1"/>
    </source>
</evidence>
<dbReference type="Pfam" id="PF00117">
    <property type="entry name" value="GATase"/>
    <property type="match status" value="1"/>
</dbReference>
<dbReference type="Proteomes" id="UP000218209">
    <property type="component" value="Chloroplast Pltd"/>
</dbReference>
<reference evidence="10 11" key="2">
    <citation type="journal article" date="2017" name="Proc. Natl. Acad. Sci. U.S.A.">
        <title>Insights into the red algae and eukaryotic evolution from the genome of Porphyra umbilicalis (Bangiophyceae, Rhodophyta).</title>
        <authorList>
            <person name="Brawley S.H."/>
            <person name="Blouin N.A."/>
            <person name="Ficko-Blean E."/>
            <person name="Wheeler G.L."/>
            <person name="Lohr M."/>
            <person name="Goodson H.V."/>
            <person name="Jenkins J.W."/>
            <person name="Blaby-Haas C.E."/>
            <person name="Helliwell K.E."/>
            <person name="Chan C.X."/>
            <person name="Marriage T.N."/>
            <person name="Bhattacharya D."/>
            <person name="Klein A.S."/>
            <person name="Badis Y."/>
            <person name="Brodie J."/>
            <person name="Cao Y."/>
            <person name="Collen J."/>
            <person name="Dittami S.M."/>
            <person name="Gachon C.M.M."/>
            <person name="Green B.R."/>
            <person name="Karpowicz S.J."/>
            <person name="Kim J.W."/>
            <person name="Kudahl U.J."/>
            <person name="Lin S."/>
            <person name="Michel G."/>
            <person name="Mittag M."/>
            <person name="Olson B.J.S.C."/>
            <person name="Pangilinan J.L."/>
            <person name="Peng Y."/>
            <person name="Qiu H."/>
            <person name="Shu S."/>
            <person name="Singer J.T."/>
            <person name="Smith A.G."/>
            <person name="Sprecher B.N."/>
            <person name="Wagner V."/>
            <person name="Wang W."/>
            <person name="Wang Z.Y."/>
            <person name="Yan J."/>
            <person name="Yarish C."/>
            <person name="Zauner-Riek S."/>
            <person name="Zhuang Y."/>
            <person name="Zou Y."/>
            <person name="Lindquist E.A."/>
            <person name="Grimwood J."/>
            <person name="Barry K.W."/>
            <person name="Rokhsar D.S."/>
            <person name="Schmutz J."/>
            <person name="Stiller J.W."/>
            <person name="Grossman A.R."/>
            <person name="Prochnik S.E."/>
        </authorList>
    </citation>
    <scope>NUCLEOTIDE SEQUENCE [LARGE SCALE GENOMIC DNA]</scope>
</reference>
<dbReference type="InterPro" id="IPR029062">
    <property type="entry name" value="Class_I_gatase-like"/>
</dbReference>
<feature type="domain" description="Glutamine amidotransferase" evidence="8">
    <location>
        <begin position="3"/>
        <end position="186"/>
    </location>
</feature>
<dbReference type="GeneID" id="33873664"/>
<dbReference type="GO" id="GO:0000162">
    <property type="term" value="P:L-tryptophan biosynthetic process"/>
    <property type="evidence" value="ECO:0007669"/>
    <property type="project" value="UniProtKB-KW"/>
</dbReference>
<dbReference type="AlphaFoldDB" id="J7F7L6"/>
<evidence type="ECO:0000256" key="1">
    <source>
        <dbReference type="ARBA" id="ARBA00004873"/>
    </source>
</evidence>
<keyword evidence="10" id="KW-0150">Chloroplast</keyword>
<dbReference type="NCBIfam" id="TIGR00566">
    <property type="entry name" value="trpG_papA"/>
    <property type="match status" value="1"/>
</dbReference>
<evidence type="ECO:0000256" key="7">
    <source>
        <dbReference type="ARBA" id="ARBA00082672"/>
    </source>
</evidence>
<gene>
    <name evidence="9" type="primary">trpG</name>
</gene>
<dbReference type="InterPro" id="IPR006221">
    <property type="entry name" value="TrpG/PapA_dom"/>
</dbReference>
<dbReference type="CDD" id="cd01743">
    <property type="entry name" value="GATase1_Anthranilate_Synthase"/>
    <property type="match status" value="1"/>
</dbReference>
<evidence type="ECO:0000313" key="9">
    <source>
        <dbReference type="EMBL" id="AFC40030.1"/>
    </source>
</evidence>
<dbReference type="PRINTS" id="PR00096">
    <property type="entry name" value="GATASE"/>
</dbReference>
<evidence type="ECO:0000259" key="8">
    <source>
        <dbReference type="Pfam" id="PF00117"/>
    </source>
</evidence>
<dbReference type="PANTHER" id="PTHR43418">
    <property type="entry name" value="MULTIFUNCTIONAL TRYPTOPHAN BIOSYNTHESIS PROTEIN-RELATED"/>
    <property type="match status" value="1"/>
</dbReference>
<organism evidence="9">
    <name type="scientific">Porphyra umbilicalis</name>
    <name type="common">Purple laver</name>
    <name type="synonym">Red alga</name>
    <dbReference type="NCBI Taxonomy" id="2786"/>
    <lineage>
        <taxon>Eukaryota</taxon>
        <taxon>Rhodophyta</taxon>
        <taxon>Bangiophyceae</taxon>
        <taxon>Bangiales</taxon>
        <taxon>Bangiaceae</taxon>
        <taxon>Porphyra</taxon>
    </lineage>
</organism>
<dbReference type="Gene3D" id="3.40.50.880">
    <property type="match status" value="1"/>
</dbReference>
<evidence type="ECO:0000256" key="6">
    <source>
        <dbReference type="ARBA" id="ARBA00022962"/>
    </source>
</evidence>
<dbReference type="SUPFAM" id="SSF52317">
    <property type="entry name" value="Class I glutamine amidotransferase-like"/>
    <property type="match status" value="1"/>
</dbReference>
<dbReference type="InterPro" id="IPR050472">
    <property type="entry name" value="Anth_synth/Amidotransfase"/>
</dbReference>
<evidence type="ECO:0000256" key="3">
    <source>
        <dbReference type="ARBA" id="ARBA00012266"/>
    </source>
</evidence>
<evidence type="ECO:0000256" key="2">
    <source>
        <dbReference type="ARBA" id="ARBA00011743"/>
    </source>
</evidence>
<proteinExistence type="predicted"/>
<dbReference type="PANTHER" id="PTHR43418:SF4">
    <property type="entry name" value="MULTIFUNCTIONAL TRYPTOPHAN BIOSYNTHESIS PROTEIN"/>
    <property type="match status" value="1"/>
</dbReference>
<dbReference type="PRINTS" id="PR00097">
    <property type="entry name" value="ANTSNTHASEII"/>
</dbReference>
<keyword evidence="6" id="KW-0315">Glutamine amidotransferase</keyword>
<dbReference type="EMBL" id="JQ408795">
    <property type="protein sequence ID" value="AFC40030.1"/>
    <property type="molecule type" value="Genomic_DNA"/>
</dbReference>
<dbReference type="RefSeq" id="YP_009413373.1">
    <property type="nucleotide sequence ID" value="NC_035573.1"/>
</dbReference>
<keyword evidence="9" id="KW-0934">Plastid</keyword>
<evidence type="ECO:0000313" key="11">
    <source>
        <dbReference type="Proteomes" id="UP000218209"/>
    </source>
</evidence>
<dbReference type="OrthoDB" id="524799at2759"/>
<dbReference type="EMBL" id="MF385003">
    <property type="protein sequence ID" value="ASN78834.1"/>
    <property type="molecule type" value="Genomic_DNA"/>
</dbReference>
<name>J7F7L6_PORUM</name>
<comment type="pathway">
    <text evidence="1">Amino-acid biosynthesis; L-tryptophan biosynthesis; L-tryptophan from chorismate: step 1/5.</text>
</comment>